<gene>
    <name evidence="2" type="ORF">INT43_008485</name>
</gene>
<dbReference type="GO" id="GO:0016020">
    <property type="term" value="C:membrane"/>
    <property type="evidence" value="ECO:0007669"/>
    <property type="project" value="TreeGrafter"/>
</dbReference>
<feature type="transmembrane region" description="Helical" evidence="1">
    <location>
        <begin position="152"/>
        <end position="170"/>
    </location>
</feature>
<dbReference type="Proteomes" id="UP000654370">
    <property type="component" value="Unassembled WGS sequence"/>
</dbReference>
<feature type="transmembrane region" description="Helical" evidence="1">
    <location>
        <begin position="246"/>
        <end position="266"/>
    </location>
</feature>
<feature type="transmembrane region" description="Helical" evidence="1">
    <location>
        <begin position="177"/>
        <end position="196"/>
    </location>
</feature>
<dbReference type="PANTHER" id="PTHR13146">
    <property type="match status" value="1"/>
</dbReference>
<evidence type="ECO:0000313" key="2">
    <source>
        <dbReference type="EMBL" id="KAG2180905.1"/>
    </source>
</evidence>
<evidence type="ECO:0000256" key="1">
    <source>
        <dbReference type="SAM" id="Phobius"/>
    </source>
</evidence>
<feature type="transmembrane region" description="Helical" evidence="1">
    <location>
        <begin position="21"/>
        <end position="40"/>
    </location>
</feature>
<feature type="transmembrane region" description="Helical" evidence="1">
    <location>
        <begin position="52"/>
        <end position="71"/>
    </location>
</feature>
<sequence length="371" mass="40348">MTGGAPASDLSRRLYILTHQVFFLLSGLCQTLGAQWLFYQGAATGSSYLTQFAQYFGMIWVGLLLPIMNSARSNYTPLPVKSEDDSLEGHGMTIIATTETTLHDDEDPDHKSKLMHEGPVNHRSVFKLACIEVIANFSVSVGFYIVGSGMYQVIYSSVVIWCAILSYLTMGRTLTPLQWMAIVGTSIGLAISALGNTSPAGDSTSAPLLIIGMLVTLSGTFMYSCVYVFSDHILSQQVPGPSPIRVCSYVGAYSSVLSIIWISVYTVPRFNELIHVNPEVPMQSVYGMYGLLIIASATHAWNYYELIGLTGNVATGILQGLRAILVFGLSHFWYCSTDSAQCFTMWKGWGSLMVVGCVLVFTLGGGKKTAH</sequence>
<proteinExistence type="predicted"/>
<keyword evidence="3" id="KW-1185">Reference proteome</keyword>
<feature type="transmembrane region" description="Helical" evidence="1">
    <location>
        <begin position="208"/>
        <end position="234"/>
    </location>
</feature>
<keyword evidence="1" id="KW-0812">Transmembrane</keyword>
<dbReference type="OrthoDB" id="29773at2759"/>
<keyword evidence="1" id="KW-0472">Membrane</keyword>
<protein>
    <submittedName>
        <fullName evidence="2">Uncharacterized protein</fullName>
    </submittedName>
</protein>
<feature type="transmembrane region" description="Helical" evidence="1">
    <location>
        <begin position="316"/>
        <end position="334"/>
    </location>
</feature>
<dbReference type="PANTHER" id="PTHR13146:SF1">
    <property type="entry name" value="SUGAR PHOSPHATE TRANSPORTER DOMAIN-CONTAINING PROTEIN"/>
    <property type="match status" value="1"/>
</dbReference>
<name>A0A8H7UFB5_MORIS</name>
<comment type="caution">
    <text evidence="2">The sequence shown here is derived from an EMBL/GenBank/DDBJ whole genome shotgun (WGS) entry which is preliminary data.</text>
</comment>
<dbReference type="SUPFAM" id="SSF103481">
    <property type="entry name" value="Multidrug resistance efflux transporter EmrE"/>
    <property type="match status" value="1"/>
</dbReference>
<reference evidence="2" key="1">
    <citation type="submission" date="2020-12" db="EMBL/GenBank/DDBJ databases">
        <title>Metabolic potential, ecology and presence of endohyphal bacteria is reflected in genomic diversity of Mucoromycotina.</title>
        <authorList>
            <person name="Muszewska A."/>
            <person name="Okrasinska A."/>
            <person name="Steczkiewicz K."/>
            <person name="Drgas O."/>
            <person name="Orlowska M."/>
            <person name="Perlinska-Lenart U."/>
            <person name="Aleksandrzak-Piekarczyk T."/>
            <person name="Szatraj K."/>
            <person name="Zielenkiewicz U."/>
            <person name="Pilsyk S."/>
            <person name="Malc E."/>
            <person name="Mieczkowski P."/>
            <person name="Kruszewska J.S."/>
            <person name="Biernat P."/>
            <person name="Pawlowska J."/>
        </authorList>
    </citation>
    <scope>NUCLEOTIDE SEQUENCE</scope>
    <source>
        <strain evidence="2">WA0000067209</strain>
    </source>
</reference>
<dbReference type="EMBL" id="JAEPQZ010000005">
    <property type="protein sequence ID" value="KAG2180905.1"/>
    <property type="molecule type" value="Genomic_DNA"/>
</dbReference>
<feature type="transmembrane region" description="Helical" evidence="1">
    <location>
        <begin position="346"/>
        <end position="366"/>
    </location>
</feature>
<accession>A0A8H7UFB5</accession>
<keyword evidence="1" id="KW-1133">Transmembrane helix</keyword>
<feature type="transmembrane region" description="Helical" evidence="1">
    <location>
        <begin position="125"/>
        <end position="146"/>
    </location>
</feature>
<feature type="transmembrane region" description="Helical" evidence="1">
    <location>
        <begin position="286"/>
        <end position="304"/>
    </location>
</feature>
<organism evidence="2 3">
    <name type="scientific">Mortierella isabellina</name>
    <name type="common">Filamentous fungus</name>
    <name type="synonym">Umbelopsis isabellina</name>
    <dbReference type="NCBI Taxonomy" id="91625"/>
    <lineage>
        <taxon>Eukaryota</taxon>
        <taxon>Fungi</taxon>
        <taxon>Fungi incertae sedis</taxon>
        <taxon>Mucoromycota</taxon>
        <taxon>Mucoromycotina</taxon>
        <taxon>Umbelopsidomycetes</taxon>
        <taxon>Umbelopsidales</taxon>
        <taxon>Umbelopsidaceae</taxon>
        <taxon>Umbelopsis</taxon>
    </lineage>
</organism>
<dbReference type="AlphaFoldDB" id="A0A8H7UFB5"/>
<evidence type="ECO:0000313" key="3">
    <source>
        <dbReference type="Proteomes" id="UP000654370"/>
    </source>
</evidence>
<dbReference type="InterPro" id="IPR037185">
    <property type="entry name" value="EmrE-like"/>
</dbReference>